<evidence type="ECO:0000313" key="2">
    <source>
        <dbReference type="Proteomes" id="UP000250235"/>
    </source>
</evidence>
<dbReference type="Proteomes" id="UP000250235">
    <property type="component" value="Unassembled WGS sequence"/>
</dbReference>
<name>A0A2Z7DEM2_9LAMI</name>
<dbReference type="AlphaFoldDB" id="A0A2Z7DEM2"/>
<protein>
    <submittedName>
        <fullName evidence="1">Uncharacterized protein</fullName>
    </submittedName>
</protein>
<sequence>MLHSVQLDYLKNLQRPTQTQAAQKQGKETRSNLSTRALIKQQFIRHVIFLVNDMHEGAKTAIHTTCNISSHDMHEGAKEQSVLKDNNSADNQISMEPQHNAQPISRWKSSIRDLQVQHSADHHSSMVFRRYTSAGHHLDDSIGPFRTNQLKSKLKTRRNHLLESSKGTEELSTGILNSSRTLQPLRAPSTCRIGSPNCMNQKILRRRAQLHQSCSKRRRKSTAISRNRVRMNSKGFEALEKKIRNIGSQFSKC</sequence>
<reference evidence="1 2" key="1">
    <citation type="journal article" date="2015" name="Proc. Natl. Acad. Sci. U.S.A.">
        <title>The resurrection genome of Boea hygrometrica: A blueprint for survival of dehydration.</title>
        <authorList>
            <person name="Xiao L."/>
            <person name="Yang G."/>
            <person name="Zhang L."/>
            <person name="Yang X."/>
            <person name="Zhao S."/>
            <person name="Ji Z."/>
            <person name="Zhou Q."/>
            <person name="Hu M."/>
            <person name="Wang Y."/>
            <person name="Chen M."/>
            <person name="Xu Y."/>
            <person name="Jin H."/>
            <person name="Xiao X."/>
            <person name="Hu G."/>
            <person name="Bao F."/>
            <person name="Hu Y."/>
            <person name="Wan P."/>
            <person name="Li L."/>
            <person name="Deng X."/>
            <person name="Kuang T."/>
            <person name="Xiang C."/>
            <person name="Zhu J.K."/>
            <person name="Oliver M.J."/>
            <person name="He Y."/>
        </authorList>
    </citation>
    <scope>NUCLEOTIDE SEQUENCE [LARGE SCALE GENOMIC DNA]</scope>
    <source>
        <strain evidence="2">cv. XS01</strain>
    </source>
</reference>
<dbReference type="EMBL" id="KQ986795">
    <property type="protein sequence ID" value="KZV58328.1"/>
    <property type="molecule type" value="Genomic_DNA"/>
</dbReference>
<evidence type="ECO:0000313" key="1">
    <source>
        <dbReference type="EMBL" id="KZV58328.1"/>
    </source>
</evidence>
<gene>
    <name evidence="1" type="ORF">F511_31406</name>
</gene>
<accession>A0A2Z7DEM2</accession>
<organism evidence="1 2">
    <name type="scientific">Dorcoceras hygrometricum</name>
    <dbReference type="NCBI Taxonomy" id="472368"/>
    <lineage>
        <taxon>Eukaryota</taxon>
        <taxon>Viridiplantae</taxon>
        <taxon>Streptophyta</taxon>
        <taxon>Embryophyta</taxon>
        <taxon>Tracheophyta</taxon>
        <taxon>Spermatophyta</taxon>
        <taxon>Magnoliopsida</taxon>
        <taxon>eudicotyledons</taxon>
        <taxon>Gunneridae</taxon>
        <taxon>Pentapetalae</taxon>
        <taxon>asterids</taxon>
        <taxon>lamiids</taxon>
        <taxon>Lamiales</taxon>
        <taxon>Gesneriaceae</taxon>
        <taxon>Didymocarpoideae</taxon>
        <taxon>Trichosporeae</taxon>
        <taxon>Loxocarpinae</taxon>
        <taxon>Dorcoceras</taxon>
    </lineage>
</organism>
<proteinExistence type="predicted"/>
<keyword evidence="2" id="KW-1185">Reference proteome</keyword>